<dbReference type="InterPro" id="IPR003726">
    <property type="entry name" value="HCY_dom"/>
</dbReference>
<sequence>MQSRMDQQHDSLRKTLEANTWALQDLRGKLKISPSSRFTTTSSVSPMSSPTPAPPPDFVLSISTTNSNELQHEVTSSTTSKPAMPSSAPSVATTTTDPPRDSSLALQFCTTEQVTDHDITGSDSVFGKPATPTTTMASSTTSSTSTLPHEVAPTISIGITEHLWEMHAKCSMSCRDPNAEAIDGSSATQLEALGADINDPLWSTACLITRPHLVKEVHMQYAEAGVKLAVEARDEFWKSALRKSKPIYNRALVAASTGSYGAYLADGSEYSGSYRADITAENLKDFHRRRLQVLASAGPDLIVFESNYWREVPWKYYQLSVEGNVTDEQSVYLMHGWKPPWVSYACRNISGHHRASSFVKVFLGINIAEVNWKYMQGNMAAKVLEMSRLLMPPWPPPNCRMMLLHFCVSNLSVQPMSMLMGKCFHWKFWEWECRKHWDIDDLQVPIDNILYSTCKIPGLNPNEAAIVVGANSSKPGPSRLTLLRVYCGSTSCHISVKLYLVFSANGNMPRKKQIGATSVSGIAPKAYASTRKSTYDIMGLLFISGISTMAWEQAVIQGGKDVSMSSACNLASSEFVVDVTVMAWVQTVNEQNQVDTSNRKSACHIFKCTEHRFELFQIEDQGDAYQCVMVKNNNVGLSMQQLWPSSAIPEPWPPPVTDMITSSLYIVFVQLIIPWPSQPQEKCRGVHLFHKTCLSELCIQEQKPWHFVLHATVQVSIAETWRFAIHSSSEDFEVVHCNKFSQEGFVSAMGPWRF</sequence>
<evidence type="ECO:0000256" key="4">
    <source>
        <dbReference type="ARBA" id="ARBA00022833"/>
    </source>
</evidence>
<feature type="domain" description="Hcy-binding" evidence="6">
    <location>
        <begin position="224"/>
        <end position="305"/>
    </location>
</feature>
<dbReference type="Proteomes" id="UP000604825">
    <property type="component" value="Unassembled WGS sequence"/>
</dbReference>
<evidence type="ECO:0000256" key="3">
    <source>
        <dbReference type="ARBA" id="ARBA00022723"/>
    </source>
</evidence>
<dbReference type="Pfam" id="PF02574">
    <property type="entry name" value="S-methyl_trans"/>
    <property type="match status" value="1"/>
</dbReference>
<dbReference type="InterPro" id="IPR036589">
    <property type="entry name" value="HCY_dom_sf"/>
</dbReference>
<dbReference type="PANTHER" id="PTHR46015:SF7">
    <property type="entry name" value="HOMOCYSTEINE S-METHYLTRANSFERASE 1"/>
    <property type="match status" value="1"/>
</dbReference>
<keyword evidence="4" id="KW-0862">Zinc</keyword>
<dbReference type="GO" id="GO:0009086">
    <property type="term" value="P:methionine biosynthetic process"/>
    <property type="evidence" value="ECO:0007669"/>
    <property type="project" value="TreeGrafter"/>
</dbReference>
<dbReference type="EMBL" id="CAJGYO010000003">
    <property type="protein sequence ID" value="CAD6220159.1"/>
    <property type="molecule type" value="Genomic_DNA"/>
</dbReference>
<feature type="region of interest" description="Disordered" evidence="5">
    <location>
        <begin position="120"/>
        <end position="147"/>
    </location>
</feature>
<gene>
    <name evidence="7" type="ORF">NCGR_LOCUS13727</name>
</gene>
<dbReference type="GO" id="GO:0046872">
    <property type="term" value="F:metal ion binding"/>
    <property type="evidence" value="ECO:0007669"/>
    <property type="project" value="UniProtKB-KW"/>
</dbReference>
<accession>A0A811N923</accession>
<name>A0A811N923_9POAL</name>
<dbReference type="PANTHER" id="PTHR46015">
    <property type="entry name" value="ZGC:172121"/>
    <property type="match status" value="1"/>
</dbReference>
<dbReference type="AlphaFoldDB" id="A0A811N923"/>
<evidence type="ECO:0000256" key="5">
    <source>
        <dbReference type="SAM" id="MobiDB-lite"/>
    </source>
</evidence>
<dbReference type="SUPFAM" id="SSF82282">
    <property type="entry name" value="Homocysteine S-methyltransferase"/>
    <property type="match status" value="1"/>
</dbReference>
<protein>
    <recommendedName>
        <fullName evidence="6">Hcy-binding domain-containing protein</fullName>
    </recommendedName>
</protein>
<keyword evidence="1" id="KW-0489">Methyltransferase</keyword>
<evidence type="ECO:0000259" key="6">
    <source>
        <dbReference type="Pfam" id="PF02574"/>
    </source>
</evidence>
<dbReference type="GO" id="GO:0033528">
    <property type="term" value="P:S-methylmethionine cycle"/>
    <property type="evidence" value="ECO:0007669"/>
    <property type="project" value="TreeGrafter"/>
</dbReference>
<keyword evidence="2" id="KW-0808">Transferase</keyword>
<proteinExistence type="predicted"/>
<feature type="region of interest" description="Disordered" evidence="5">
    <location>
        <begin position="26"/>
        <end position="101"/>
    </location>
</feature>
<keyword evidence="3" id="KW-0479">Metal-binding</keyword>
<evidence type="ECO:0000256" key="2">
    <source>
        <dbReference type="ARBA" id="ARBA00022679"/>
    </source>
</evidence>
<organism evidence="7 8">
    <name type="scientific">Miscanthus lutarioriparius</name>
    <dbReference type="NCBI Taxonomy" id="422564"/>
    <lineage>
        <taxon>Eukaryota</taxon>
        <taxon>Viridiplantae</taxon>
        <taxon>Streptophyta</taxon>
        <taxon>Embryophyta</taxon>
        <taxon>Tracheophyta</taxon>
        <taxon>Spermatophyta</taxon>
        <taxon>Magnoliopsida</taxon>
        <taxon>Liliopsida</taxon>
        <taxon>Poales</taxon>
        <taxon>Poaceae</taxon>
        <taxon>PACMAD clade</taxon>
        <taxon>Panicoideae</taxon>
        <taxon>Andropogonodae</taxon>
        <taxon>Andropogoneae</taxon>
        <taxon>Saccharinae</taxon>
        <taxon>Miscanthus</taxon>
    </lineage>
</organism>
<feature type="compositionally biased region" description="Low complexity" evidence="5">
    <location>
        <begin position="39"/>
        <end position="48"/>
    </location>
</feature>
<feature type="compositionally biased region" description="Low complexity" evidence="5">
    <location>
        <begin position="129"/>
        <end position="146"/>
    </location>
</feature>
<comment type="caution">
    <text evidence="7">The sequence shown here is derived from an EMBL/GenBank/DDBJ whole genome shotgun (WGS) entry which is preliminary data.</text>
</comment>
<keyword evidence="8" id="KW-1185">Reference proteome</keyword>
<dbReference type="OrthoDB" id="786246at2759"/>
<evidence type="ECO:0000256" key="1">
    <source>
        <dbReference type="ARBA" id="ARBA00022603"/>
    </source>
</evidence>
<dbReference type="GO" id="GO:0032259">
    <property type="term" value="P:methylation"/>
    <property type="evidence" value="ECO:0007669"/>
    <property type="project" value="UniProtKB-KW"/>
</dbReference>
<dbReference type="InterPro" id="IPR051486">
    <property type="entry name" value="Hcy_S-methyltransferase"/>
</dbReference>
<feature type="compositionally biased region" description="Low complexity" evidence="5">
    <location>
        <begin position="75"/>
        <end position="97"/>
    </location>
</feature>
<dbReference type="Gene3D" id="3.20.20.330">
    <property type="entry name" value="Homocysteine-binding-like domain"/>
    <property type="match status" value="2"/>
</dbReference>
<evidence type="ECO:0000313" key="8">
    <source>
        <dbReference type="Proteomes" id="UP000604825"/>
    </source>
</evidence>
<dbReference type="GO" id="GO:0008898">
    <property type="term" value="F:S-adenosylmethionine-homocysteine S-methyltransferase activity"/>
    <property type="evidence" value="ECO:0007669"/>
    <property type="project" value="TreeGrafter"/>
</dbReference>
<evidence type="ECO:0000313" key="7">
    <source>
        <dbReference type="EMBL" id="CAD6220159.1"/>
    </source>
</evidence>
<reference evidence="7" key="1">
    <citation type="submission" date="2020-10" db="EMBL/GenBank/DDBJ databases">
        <authorList>
            <person name="Han B."/>
            <person name="Lu T."/>
            <person name="Zhao Q."/>
            <person name="Huang X."/>
            <person name="Zhao Y."/>
        </authorList>
    </citation>
    <scope>NUCLEOTIDE SEQUENCE</scope>
</reference>